<accession>A0A3N2B9W1</accession>
<dbReference type="PANTHER" id="PTHR10046">
    <property type="entry name" value="ATP DEPENDENT LON PROTEASE FAMILY MEMBER"/>
    <property type="match status" value="1"/>
</dbReference>
<dbReference type="RefSeq" id="WP_281270413.1">
    <property type="nucleotide sequence ID" value="NZ_RKHK01000001.1"/>
</dbReference>
<dbReference type="GO" id="GO:0004176">
    <property type="term" value="F:ATP-dependent peptidase activity"/>
    <property type="evidence" value="ECO:0007669"/>
    <property type="project" value="UniProtKB-UniRule"/>
</dbReference>
<dbReference type="Gene3D" id="2.30.42.10">
    <property type="match status" value="1"/>
</dbReference>
<comment type="similarity">
    <text evidence="1">Belongs to the peptidase S16 family.</text>
</comment>
<dbReference type="EMBL" id="RKHK01000001">
    <property type="protein sequence ID" value="ROR72045.1"/>
    <property type="molecule type" value="Genomic_DNA"/>
</dbReference>
<feature type="transmembrane region" description="Helical" evidence="2">
    <location>
        <begin position="12"/>
        <end position="36"/>
    </location>
</feature>
<dbReference type="Proteomes" id="UP000280668">
    <property type="component" value="Unassembled WGS sequence"/>
</dbReference>
<feature type="domain" description="Lon proteolytic" evidence="3">
    <location>
        <begin position="195"/>
        <end position="346"/>
    </location>
</feature>
<dbReference type="InterPro" id="IPR020568">
    <property type="entry name" value="Ribosomal_Su5_D2-typ_SF"/>
</dbReference>
<dbReference type="PROSITE" id="PS51786">
    <property type="entry name" value="LON_PROTEOLYTIC"/>
    <property type="match status" value="1"/>
</dbReference>
<name>A0A3N2B9W1_9MICO</name>
<dbReference type="Gene3D" id="3.30.230.10">
    <property type="match status" value="1"/>
</dbReference>
<dbReference type="GO" id="GO:0004252">
    <property type="term" value="F:serine-type endopeptidase activity"/>
    <property type="evidence" value="ECO:0007669"/>
    <property type="project" value="UniProtKB-UniRule"/>
</dbReference>
<organism evidence="4 5">
    <name type="scientific">Bogoriella caseilytica</name>
    <dbReference type="NCBI Taxonomy" id="56055"/>
    <lineage>
        <taxon>Bacteria</taxon>
        <taxon>Bacillati</taxon>
        <taxon>Actinomycetota</taxon>
        <taxon>Actinomycetes</taxon>
        <taxon>Micrococcales</taxon>
        <taxon>Bogoriellaceae</taxon>
        <taxon>Bogoriella</taxon>
    </lineage>
</organism>
<proteinExistence type="inferred from homology"/>
<keyword evidence="2" id="KW-0812">Transmembrane</keyword>
<protein>
    <recommendedName>
        <fullName evidence="1">endopeptidase La</fullName>
        <ecNumber evidence="1">3.4.21.53</ecNumber>
    </recommendedName>
</protein>
<evidence type="ECO:0000256" key="1">
    <source>
        <dbReference type="PROSITE-ProRule" id="PRU01122"/>
    </source>
</evidence>
<reference evidence="4 5" key="1">
    <citation type="submission" date="2018-11" db="EMBL/GenBank/DDBJ databases">
        <title>Sequencing the genomes of 1000 actinobacteria strains.</title>
        <authorList>
            <person name="Klenk H.-P."/>
        </authorList>
    </citation>
    <scope>NUCLEOTIDE SEQUENCE [LARGE SCALE GENOMIC DNA]</scope>
    <source>
        <strain evidence="4 5">DSM 11294</strain>
    </source>
</reference>
<evidence type="ECO:0000256" key="2">
    <source>
        <dbReference type="SAM" id="Phobius"/>
    </source>
</evidence>
<evidence type="ECO:0000313" key="4">
    <source>
        <dbReference type="EMBL" id="ROR72045.1"/>
    </source>
</evidence>
<dbReference type="AlphaFoldDB" id="A0A3N2B9W1"/>
<keyword evidence="1" id="KW-0645">Protease</keyword>
<dbReference type="GO" id="GO:0030163">
    <property type="term" value="P:protein catabolic process"/>
    <property type="evidence" value="ECO:0007669"/>
    <property type="project" value="InterPro"/>
</dbReference>
<dbReference type="GO" id="GO:0006508">
    <property type="term" value="P:proteolysis"/>
    <property type="evidence" value="ECO:0007669"/>
    <property type="project" value="UniProtKB-KW"/>
</dbReference>
<dbReference type="SUPFAM" id="SSF50156">
    <property type="entry name" value="PDZ domain-like"/>
    <property type="match status" value="1"/>
</dbReference>
<feature type="active site" evidence="1">
    <location>
        <position position="253"/>
    </location>
</feature>
<dbReference type="InterPro" id="IPR027065">
    <property type="entry name" value="Lon_Prtase"/>
</dbReference>
<evidence type="ECO:0000313" key="5">
    <source>
        <dbReference type="Proteomes" id="UP000280668"/>
    </source>
</evidence>
<dbReference type="InterPro" id="IPR036034">
    <property type="entry name" value="PDZ_sf"/>
</dbReference>
<dbReference type="GO" id="GO:0005524">
    <property type="term" value="F:ATP binding"/>
    <property type="evidence" value="ECO:0007669"/>
    <property type="project" value="InterPro"/>
</dbReference>
<keyword evidence="2" id="KW-1133">Transmembrane helix</keyword>
<keyword evidence="1" id="KW-0378">Hydrolase</keyword>
<gene>
    <name evidence="4" type="ORF">EDD31_0391</name>
</gene>
<dbReference type="InterPro" id="IPR008269">
    <property type="entry name" value="Lon_proteolytic"/>
</dbReference>
<sequence length="358" mass="37257">MPSPAWRIPPRLITLAACATFLTGGFITAVGIHLPYAVQRPGPTLDTLGALDGEELITISGIDTYPTDGELRLTTVSVVGGPGYPVRASDVLRAWTLEREFVLPVESVFNPEVSREELDEQASMQMTSSQTNATVSALESLGYEVPQTLTIAGAGPGTGAEGVVEAGDLLLSIEAPEQGLVEVEAFSDLSAVLRETVPGAVVTLGLEREGEAMDVEIVTGEGPHGALLGIYIDPEVEIPYVIDFDIEDIGGPSAGLMFSLAITDLLTEEDLAAGQHVAGTGTVDLAGQVGAIGGIVQKMHGSVRDGAEWFLAPAGNCADVLGNIPDGLEVVAVDTLTEAKEALLDVTAGRTDELPRCE</sequence>
<dbReference type="Pfam" id="PF05362">
    <property type="entry name" value="Lon_C"/>
    <property type="match status" value="1"/>
</dbReference>
<dbReference type="InterPro" id="IPR014721">
    <property type="entry name" value="Ribsml_uS5_D2-typ_fold_subgr"/>
</dbReference>
<evidence type="ECO:0000259" key="3">
    <source>
        <dbReference type="PROSITE" id="PS51786"/>
    </source>
</evidence>
<keyword evidence="5" id="KW-1185">Reference proteome</keyword>
<dbReference type="SUPFAM" id="SSF54211">
    <property type="entry name" value="Ribosomal protein S5 domain 2-like"/>
    <property type="match status" value="1"/>
</dbReference>
<dbReference type="EC" id="3.4.21.53" evidence="1"/>
<comment type="catalytic activity">
    <reaction evidence="1">
        <text>Hydrolysis of proteins in presence of ATP.</text>
        <dbReference type="EC" id="3.4.21.53"/>
    </reaction>
</comment>
<keyword evidence="1" id="KW-0720">Serine protease</keyword>
<feature type="active site" evidence="1">
    <location>
        <position position="298"/>
    </location>
</feature>
<keyword evidence="2" id="KW-0472">Membrane</keyword>
<comment type="caution">
    <text evidence="4">The sequence shown here is derived from an EMBL/GenBank/DDBJ whole genome shotgun (WGS) entry which is preliminary data.</text>
</comment>